<dbReference type="EMBL" id="CP068393">
    <property type="protein sequence ID" value="QUC66176.1"/>
    <property type="molecule type" value="Genomic_DNA"/>
</dbReference>
<reference evidence="1" key="1">
    <citation type="submission" date="2021-01" db="EMBL/GenBank/DDBJ databases">
        <title>Complete genome sequence of Clostridiales bacterium R-7.</title>
        <authorList>
            <person name="Mahoney-Kurpe S.C."/>
            <person name="Palevich N."/>
            <person name="Koike S."/>
            <person name="Moon C.D."/>
            <person name="Attwood G.T."/>
        </authorList>
    </citation>
    <scope>NUCLEOTIDE SEQUENCE</scope>
    <source>
        <strain evidence="1">R-7</strain>
    </source>
</reference>
<name>A0AC61N6N6_9FIRM</name>
<organism evidence="1 2">
    <name type="scientific">Aristaeella hokkaidonensis</name>
    <dbReference type="NCBI Taxonomy" id="3046382"/>
    <lineage>
        <taxon>Bacteria</taxon>
        <taxon>Bacillati</taxon>
        <taxon>Bacillota</taxon>
        <taxon>Clostridia</taxon>
        <taxon>Eubacteriales</taxon>
        <taxon>Aristaeellaceae</taxon>
        <taxon>Aristaeella</taxon>
    </lineage>
</organism>
<accession>A0AC61N6N6</accession>
<gene>
    <name evidence="1" type="ORF">JYE49_09875</name>
</gene>
<protein>
    <submittedName>
        <fullName evidence="1">Uncharacterized protein</fullName>
    </submittedName>
</protein>
<sequence>MKIKILCIIACLVIGVSVFLPYFSVSGLGITVSKSLKDSNDWIYIIIIAGAAFIFSVLGKYLPVVFLGMASLAMFFIENNSITTNLGKEIDALARSLIQNNMGYYFLMAGSIALIIFAVLGLAGIGRKK</sequence>
<dbReference type="Proteomes" id="UP000682782">
    <property type="component" value="Chromosome"/>
</dbReference>
<evidence type="ECO:0000313" key="2">
    <source>
        <dbReference type="Proteomes" id="UP000682782"/>
    </source>
</evidence>
<evidence type="ECO:0000313" key="1">
    <source>
        <dbReference type="EMBL" id="QUC66176.1"/>
    </source>
</evidence>
<keyword evidence="2" id="KW-1185">Reference proteome</keyword>
<proteinExistence type="predicted"/>